<gene>
    <name evidence="3" type="ORF">CesoFtcFv8_002365</name>
</gene>
<keyword evidence="4" id="KW-1185">Reference proteome</keyword>
<name>A0AAN8HDW0_9TELE</name>
<comment type="caution">
    <text evidence="3">The sequence shown here is derived from an EMBL/GenBank/DDBJ whole genome shotgun (WGS) entry which is preliminary data.</text>
</comment>
<evidence type="ECO:0000313" key="4">
    <source>
        <dbReference type="Proteomes" id="UP001335648"/>
    </source>
</evidence>
<feature type="signal peptide" evidence="2">
    <location>
        <begin position="1"/>
        <end position="35"/>
    </location>
</feature>
<keyword evidence="2" id="KW-0732">Signal</keyword>
<evidence type="ECO:0000313" key="3">
    <source>
        <dbReference type="EMBL" id="KAK5912499.1"/>
    </source>
</evidence>
<protein>
    <submittedName>
        <fullName evidence="3">Uncharacterized protein</fullName>
    </submittedName>
</protein>
<dbReference type="EMBL" id="JAULUE010002047">
    <property type="protein sequence ID" value="KAK5912499.1"/>
    <property type="molecule type" value="Genomic_DNA"/>
</dbReference>
<dbReference type="Proteomes" id="UP001335648">
    <property type="component" value="Unassembled WGS sequence"/>
</dbReference>
<feature type="compositionally biased region" description="Basic and acidic residues" evidence="1">
    <location>
        <begin position="189"/>
        <end position="199"/>
    </location>
</feature>
<sequence>MLGKWSLLFSHMCSSSSSLLLLWTLVGLDVVEVSGSQPGIPLSVVKLWASAFGGEIKSISAKYSGSQLLQKDLWAITAPRPGTNSSSEPGSPVKGRINPKNAACLAAWEESGGIRGSPRKHGESFQTAYRKRLLGPNLGPPCTEKYKEPEKSVRVEEIDGVKLVKNLALKLEEVFWKKAEATRRLVEAAEEAHHQHEYNPDLQVRFVPDKEK</sequence>
<organism evidence="3 4">
    <name type="scientific">Champsocephalus esox</name>
    <name type="common">pike icefish</name>
    <dbReference type="NCBI Taxonomy" id="159716"/>
    <lineage>
        <taxon>Eukaryota</taxon>
        <taxon>Metazoa</taxon>
        <taxon>Chordata</taxon>
        <taxon>Craniata</taxon>
        <taxon>Vertebrata</taxon>
        <taxon>Euteleostomi</taxon>
        <taxon>Actinopterygii</taxon>
        <taxon>Neopterygii</taxon>
        <taxon>Teleostei</taxon>
        <taxon>Neoteleostei</taxon>
        <taxon>Acanthomorphata</taxon>
        <taxon>Eupercaria</taxon>
        <taxon>Perciformes</taxon>
        <taxon>Notothenioidei</taxon>
        <taxon>Channichthyidae</taxon>
        <taxon>Champsocephalus</taxon>
    </lineage>
</organism>
<reference evidence="3 4" key="1">
    <citation type="journal article" date="2023" name="Mol. Biol. Evol.">
        <title>Genomics of Secondarily Temperate Adaptation in the Only Non-Antarctic Icefish.</title>
        <authorList>
            <person name="Rivera-Colon A.G."/>
            <person name="Rayamajhi N."/>
            <person name="Minhas B.F."/>
            <person name="Madrigal G."/>
            <person name="Bilyk K.T."/>
            <person name="Yoon V."/>
            <person name="Hune M."/>
            <person name="Gregory S."/>
            <person name="Cheng C.H.C."/>
            <person name="Catchen J.M."/>
        </authorList>
    </citation>
    <scope>NUCLEOTIDE SEQUENCE [LARGE SCALE GENOMIC DNA]</scope>
    <source>
        <strain evidence="3">JC2023a</strain>
    </source>
</reference>
<evidence type="ECO:0000256" key="2">
    <source>
        <dbReference type="SAM" id="SignalP"/>
    </source>
</evidence>
<feature type="chain" id="PRO_5042950294" evidence="2">
    <location>
        <begin position="36"/>
        <end position="212"/>
    </location>
</feature>
<accession>A0AAN8HDW0</accession>
<dbReference type="AlphaFoldDB" id="A0AAN8HDW0"/>
<feature type="region of interest" description="Disordered" evidence="1">
    <location>
        <begin position="189"/>
        <end position="212"/>
    </location>
</feature>
<evidence type="ECO:0000256" key="1">
    <source>
        <dbReference type="SAM" id="MobiDB-lite"/>
    </source>
</evidence>
<proteinExistence type="predicted"/>